<evidence type="ECO:0000259" key="5">
    <source>
        <dbReference type="SMART" id="SM01332"/>
    </source>
</evidence>
<dbReference type="AlphaFoldDB" id="A0A7E4VH31"/>
<dbReference type="SMART" id="SM00385">
    <property type="entry name" value="CYCLIN"/>
    <property type="match status" value="2"/>
</dbReference>
<evidence type="ECO:0000313" key="6">
    <source>
        <dbReference type="Proteomes" id="UP000492821"/>
    </source>
</evidence>
<accession>A0A7E4VH31</accession>
<dbReference type="Pfam" id="PF00134">
    <property type="entry name" value="Cyclin_N"/>
    <property type="match status" value="1"/>
</dbReference>
<dbReference type="SUPFAM" id="SSF47954">
    <property type="entry name" value="Cyclin-like"/>
    <property type="match status" value="2"/>
</dbReference>
<feature type="domain" description="Cyclin-like" evidence="4">
    <location>
        <begin position="156"/>
        <end position="243"/>
    </location>
</feature>
<feature type="domain" description="Cyclin-like" evidence="4">
    <location>
        <begin position="256"/>
        <end position="336"/>
    </location>
</feature>
<reference evidence="7" key="2">
    <citation type="submission" date="2020-10" db="UniProtKB">
        <authorList>
            <consortium name="WormBaseParasite"/>
        </authorList>
    </citation>
    <scope>IDENTIFICATION</scope>
</reference>
<dbReference type="InterPro" id="IPR004367">
    <property type="entry name" value="Cyclin_C-dom"/>
</dbReference>
<sequence>MSANIFGRHYGLRPRKQIVDQAPTSRREKRSKSGDDAAEPCAKRAALDELSEALSNVNLEEKGESPPPLDLDRNEQDVEMEGGDAPPAVKPPKPFVDPLPDYDYDAELGNDHEEVGEYAEEIFQTDREKIANFKVGLYLHVRQTKINTSDRAQTVDWLVRAMVSLELHHEQLYRAVKILDMYIDRVEFPVTRLDLPLFAGVALMMASKYEERYRHVTVNDVMEMTLHGYDRARVMKVEREMFDALDFCIGAPLSYSFLRRFARVIHCDVVTLTLARYILETSLLFYEFVYVKEDILAASSLYLALRMKGKSWNLRLAKYCRYTADQVRPIMLQMNHMMHLRPRAFRSCISIRNKYRHDLYHKVANTPLLLDRIALNVELTFREYAINY</sequence>
<proteinExistence type="inferred from homology"/>
<keyword evidence="1 2" id="KW-0195">Cyclin</keyword>
<dbReference type="InterPro" id="IPR013763">
    <property type="entry name" value="Cyclin-like_dom"/>
</dbReference>
<dbReference type="InterPro" id="IPR006671">
    <property type="entry name" value="Cyclin_N"/>
</dbReference>
<dbReference type="SMART" id="SM01332">
    <property type="entry name" value="Cyclin_C"/>
    <property type="match status" value="1"/>
</dbReference>
<dbReference type="InterPro" id="IPR039361">
    <property type="entry name" value="Cyclin"/>
</dbReference>
<protein>
    <submittedName>
        <fullName evidence="7">G2/mitotic-specific cyclin-B3</fullName>
    </submittedName>
</protein>
<evidence type="ECO:0000313" key="7">
    <source>
        <dbReference type="WBParaSite" id="Pan_g20318.t1"/>
    </source>
</evidence>
<evidence type="ECO:0000256" key="1">
    <source>
        <dbReference type="ARBA" id="ARBA00023127"/>
    </source>
</evidence>
<dbReference type="WBParaSite" id="Pan_g20318.t1">
    <property type="protein sequence ID" value="Pan_g20318.t1"/>
    <property type="gene ID" value="Pan_g20318"/>
</dbReference>
<comment type="similarity">
    <text evidence="2">Belongs to the cyclin family.</text>
</comment>
<reference evidence="6" key="1">
    <citation type="journal article" date="2013" name="Genetics">
        <title>The draft genome and transcriptome of Panagrellus redivivus are shaped by the harsh demands of a free-living lifestyle.</title>
        <authorList>
            <person name="Srinivasan J."/>
            <person name="Dillman A.R."/>
            <person name="Macchietto M.G."/>
            <person name="Heikkinen L."/>
            <person name="Lakso M."/>
            <person name="Fracchia K.M."/>
            <person name="Antoshechkin I."/>
            <person name="Mortazavi A."/>
            <person name="Wong G."/>
            <person name="Sternberg P.W."/>
        </authorList>
    </citation>
    <scope>NUCLEOTIDE SEQUENCE [LARGE SCALE GENOMIC DNA]</scope>
    <source>
        <strain evidence="6">MT8872</strain>
    </source>
</reference>
<name>A0A7E4VH31_PANRE</name>
<feature type="region of interest" description="Disordered" evidence="3">
    <location>
        <begin position="1"/>
        <end position="95"/>
    </location>
</feature>
<evidence type="ECO:0000256" key="3">
    <source>
        <dbReference type="SAM" id="MobiDB-lite"/>
    </source>
</evidence>
<evidence type="ECO:0000256" key="2">
    <source>
        <dbReference type="RuleBase" id="RU000383"/>
    </source>
</evidence>
<dbReference type="Pfam" id="PF02984">
    <property type="entry name" value="Cyclin_C"/>
    <property type="match status" value="1"/>
</dbReference>
<feature type="compositionally biased region" description="Basic and acidic residues" evidence="3">
    <location>
        <begin position="31"/>
        <end position="47"/>
    </location>
</feature>
<dbReference type="PANTHER" id="PTHR10177">
    <property type="entry name" value="CYCLINS"/>
    <property type="match status" value="1"/>
</dbReference>
<organism evidence="6 7">
    <name type="scientific">Panagrellus redivivus</name>
    <name type="common">Microworm</name>
    <dbReference type="NCBI Taxonomy" id="6233"/>
    <lineage>
        <taxon>Eukaryota</taxon>
        <taxon>Metazoa</taxon>
        <taxon>Ecdysozoa</taxon>
        <taxon>Nematoda</taxon>
        <taxon>Chromadorea</taxon>
        <taxon>Rhabditida</taxon>
        <taxon>Tylenchina</taxon>
        <taxon>Panagrolaimomorpha</taxon>
        <taxon>Panagrolaimoidea</taxon>
        <taxon>Panagrolaimidae</taxon>
        <taxon>Panagrellus</taxon>
    </lineage>
</organism>
<dbReference type="Proteomes" id="UP000492821">
    <property type="component" value="Unassembled WGS sequence"/>
</dbReference>
<evidence type="ECO:0000259" key="4">
    <source>
        <dbReference type="SMART" id="SM00385"/>
    </source>
</evidence>
<keyword evidence="6" id="KW-1185">Reference proteome</keyword>
<feature type="compositionally biased region" description="Basic and acidic residues" evidence="3">
    <location>
        <begin position="59"/>
        <end position="76"/>
    </location>
</feature>
<feature type="domain" description="Cyclin C-terminal" evidence="5">
    <location>
        <begin position="252"/>
        <end position="369"/>
    </location>
</feature>
<dbReference type="Gene3D" id="1.10.472.10">
    <property type="entry name" value="Cyclin-like"/>
    <property type="match status" value="2"/>
</dbReference>
<dbReference type="InterPro" id="IPR036915">
    <property type="entry name" value="Cyclin-like_sf"/>
</dbReference>